<protein>
    <recommendedName>
        <fullName evidence="1">UMA domain-containing protein</fullName>
    </recommendedName>
</protein>
<evidence type="ECO:0000259" key="1">
    <source>
        <dbReference type="PROSITE" id="PS51497"/>
    </source>
</evidence>
<evidence type="ECO:0000313" key="2">
    <source>
        <dbReference type="EMBL" id="KAK6188078.1"/>
    </source>
</evidence>
<reference evidence="2 3" key="1">
    <citation type="submission" date="2024-01" db="EMBL/GenBank/DDBJ databases">
        <title>The genome of the rayed Mediterranean limpet Patella caerulea (Linnaeus, 1758).</title>
        <authorList>
            <person name="Anh-Thu Weber A."/>
            <person name="Halstead-Nussloch G."/>
        </authorList>
    </citation>
    <scope>NUCLEOTIDE SEQUENCE [LARGE SCALE GENOMIC DNA]</scope>
    <source>
        <strain evidence="2">AATW-2023a</strain>
        <tissue evidence="2">Whole specimen</tissue>
    </source>
</reference>
<name>A0AAN8Q5B1_PATCE</name>
<organism evidence="2 3">
    <name type="scientific">Patella caerulea</name>
    <name type="common">Rayed Mediterranean limpet</name>
    <dbReference type="NCBI Taxonomy" id="87958"/>
    <lineage>
        <taxon>Eukaryota</taxon>
        <taxon>Metazoa</taxon>
        <taxon>Spiralia</taxon>
        <taxon>Lophotrochozoa</taxon>
        <taxon>Mollusca</taxon>
        <taxon>Gastropoda</taxon>
        <taxon>Patellogastropoda</taxon>
        <taxon>Patelloidea</taxon>
        <taxon>Patellidae</taxon>
        <taxon>Patella</taxon>
    </lineage>
</organism>
<dbReference type="Proteomes" id="UP001347796">
    <property type="component" value="Unassembled WGS sequence"/>
</dbReference>
<comment type="caution">
    <text evidence="2">The sequence shown here is derived from an EMBL/GenBank/DDBJ whole genome shotgun (WGS) entry which is preliminary data.</text>
</comment>
<dbReference type="EMBL" id="JAZGQO010000003">
    <property type="protein sequence ID" value="KAK6188078.1"/>
    <property type="molecule type" value="Genomic_DNA"/>
</dbReference>
<gene>
    <name evidence="2" type="ORF">SNE40_004340</name>
</gene>
<dbReference type="AlphaFoldDB" id="A0AAN8Q5B1"/>
<feature type="domain" description="UMA" evidence="1">
    <location>
        <begin position="22"/>
        <end position="67"/>
    </location>
</feature>
<keyword evidence="3" id="KW-1185">Reference proteome</keyword>
<accession>A0AAN8Q5B1</accession>
<sequence length="82" mass="9490">MNTLNGNNAYYSTLGRHLKHELGGVEFKLSDKFKPGKQFKNLSDIVALKCNSFEKYNYNFELEKSVLDDFQIHEMNKIAISN</sequence>
<dbReference type="PROSITE" id="PS51497">
    <property type="entry name" value="UMA"/>
    <property type="match status" value="1"/>
</dbReference>
<dbReference type="InterPro" id="IPR023340">
    <property type="entry name" value="UMA"/>
</dbReference>
<proteinExistence type="predicted"/>
<evidence type="ECO:0000313" key="3">
    <source>
        <dbReference type="Proteomes" id="UP001347796"/>
    </source>
</evidence>